<dbReference type="AlphaFoldDB" id="A0A1G6T5W0"/>
<dbReference type="Pfam" id="PF08242">
    <property type="entry name" value="Methyltransf_12"/>
    <property type="match status" value="1"/>
</dbReference>
<protein>
    <submittedName>
        <fullName evidence="2">Ubiquinone/menaquinone biosynthesis C-methylase UbiE</fullName>
    </submittedName>
</protein>
<dbReference type="GO" id="GO:0008168">
    <property type="term" value="F:methyltransferase activity"/>
    <property type="evidence" value="ECO:0007669"/>
    <property type="project" value="UniProtKB-KW"/>
</dbReference>
<dbReference type="Proteomes" id="UP000199344">
    <property type="component" value="Unassembled WGS sequence"/>
</dbReference>
<keyword evidence="3" id="KW-1185">Reference proteome</keyword>
<dbReference type="PANTHER" id="PTHR43861:SF1">
    <property type="entry name" value="TRANS-ACONITATE 2-METHYLTRANSFERASE"/>
    <property type="match status" value="1"/>
</dbReference>
<evidence type="ECO:0000259" key="1">
    <source>
        <dbReference type="Pfam" id="PF08242"/>
    </source>
</evidence>
<dbReference type="SUPFAM" id="SSF53335">
    <property type="entry name" value="S-adenosyl-L-methionine-dependent methyltransferases"/>
    <property type="match status" value="1"/>
</dbReference>
<dbReference type="STRING" id="591205.SAMN05421538_101197"/>
<gene>
    <name evidence="2" type="ORF">SAMN05421538_101197</name>
</gene>
<dbReference type="InterPro" id="IPR013217">
    <property type="entry name" value="Methyltransf_12"/>
</dbReference>
<dbReference type="RefSeq" id="WP_218132490.1">
    <property type="nucleotide sequence ID" value="NZ_FNAH01000001.1"/>
</dbReference>
<proteinExistence type="predicted"/>
<dbReference type="PANTHER" id="PTHR43861">
    <property type="entry name" value="TRANS-ACONITATE 2-METHYLTRANSFERASE-RELATED"/>
    <property type="match status" value="1"/>
</dbReference>
<dbReference type="EMBL" id="FNAH01000001">
    <property type="protein sequence ID" value="SDD24419.1"/>
    <property type="molecule type" value="Genomic_DNA"/>
</dbReference>
<dbReference type="Gene3D" id="3.40.50.150">
    <property type="entry name" value="Vaccinia Virus protein VP39"/>
    <property type="match status" value="1"/>
</dbReference>
<sequence length="214" mass="23024">MSRTDDSRFWDRTSEKYAKSKISDPEGYERTLTATRALLSPECRVLELGCGTGSTALRLADAAAAYLATDISPEMIAIAQEKLAVDPVAGLVFRVATAEDLVPEPPGYDAVLGFNYLHLVRDLPGTLRRIHALLAPGGVFVSKTPCVGDMALPIRLVVPVMRAIGKAPFVTMFGMAELRERIEAAGFVIERAENHASKGGRSPALRRGAQAVTD</sequence>
<name>A0A1G6T5W0_9RHOB</name>
<accession>A0A1G6T5W0</accession>
<feature type="domain" description="Methyltransferase type 12" evidence="1">
    <location>
        <begin position="46"/>
        <end position="140"/>
    </location>
</feature>
<evidence type="ECO:0000313" key="2">
    <source>
        <dbReference type="EMBL" id="SDD24419.1"/>
    </source>
</evidence>
<reference evidence="2 3" key="1">
    <citation type="submission" date="2016-10" db="EMBL/GenBank/DDBJ databases">
        <authorList>
            <person name="de Groot N.N."/>
        </authorList>
    </citation>
    <scope>NUCLEOTIDE SEQUENCE [LARGE SCALE GENOMIC DNA]</scope>
    <source>
        <strain evidence="2 3">DSM 22220</strain>
    </source>
</reference>
<dbReference type="CDD" id="cd02440">
    <property type="entry name" value="AdoMet_MTases"/>
    <property type="match status" value="1"/>
</dbReference>
<keyword evidence="2" id="KW-0489">Methyltransferase</keyword>
<organism evidence="2 3">
    <name type="scientific">Paracoccus isoporae</name>
    <dbReference type="NCBI Taxonomy" id="591205"/>
    <lineage>
        <taxon>Bacteria</taxon>
        <taxon>Pseudomonadati</taxon>
        <taxon>Pseudomonadota</taxon>
        <taxon>Alphaproteobacteria</taxon>
        <taxon>Rhodobacterales</taxon>
        <taxon>Paracoccaceae</taxon>
        <taxon>Paracoccus</taxon>
    </lineage>
</organism>
<keyword evidence="2" id="KW-0830">Ubiquinone</keyword>
<dbReference type="GO" id="GO:0032259">
    <property type="term" value="P:methylation"/>
    <property type="evidence" value="ECO:0007669"/>
    <property type="project" value="UniProtKB-KW"/>
</dbReference>
<keyword evidence="2" id="KW-0808">Transferase</keyword>
<evidence type="ECO:0000313" key="3">
    <source>
        <dbReference type="Proteomes" id="UP000199344"/>
    </source>
</evidence>
<dbReference type="InterPro" id="IPR029063">
    <property type="entry name" value="SAM-dependent_MTases_sf"/>
</dbReference>